<reference evidence="1" key="1">
    <citation type="journal article" date="2020" name="Nature">
        <title>Giant virus diversity and host interactions through global metagenomics.</title>
        <authorList>
            <person name="Schulz F."/>
            <person name="Roux S."/>
            <person name="Paez-Espino D."/>
            <person name="Jungbluth S."/>
            <person name="Walsh D.A."/>
            <person name="Denef V.J."/>
            <person name="McMahon K.D."/>
            <person name="Konstantinidis K.T."/>
            <person name="Eloe-Fadrosh E.A."/>
            <person name="Kyrpides N.C."/>
            <person name="Woyke T."/>
        </authorList>
    </citation>
    <scope>NUCLEOTIDE SEQUENCE</scope>
    <source>
        <strain evidence="1">GVMAG-M-3300009422-16</strain>
    </source>
</reference>
<dbReference type="EMBL" id="MN739074">
    <property type="protein sequence ID" value="QHS87035.1"/>
    <property type="molecule type" value="Genomic_DNA"/>
</dbReference>
<dbReference type="AlphaFoldDB" id="A0A6C0B490"/>
<protein>
    <submittedName>
        <fullName evidence="1">Uncharacterized protein</fullName>
    </submittedName>
</protein>
<organism evidence="1">
    <name type="scientific">viral metagenome</name>
    <dbReference type="NCBI Taxonomy" id="1070528"/>
    <lineage>
        <taxon>unclassified sequences</taxon>
        <taxon>metagenomes</taxon>
        <taxon>organismal metagenomes</taxon>
    </lineage>
</organism>
<sequence>MRVYRKVTNEDLFGTSANSSQKISKINHINKVHIQKHQREYGAKKFIKP</sequence>
<accession>A0A6C0B490</accession>
<proteinExistence type="predicted"/>
<evidence type="ECO:0000313" key="1">
    <source>
        <dbReference type="EMBL" id="QHS87035.1"/>
    </source>
</evidence>
<name>A0A6C0B490_9ZZZZ</name>